<dbReference type="InterPro" id="IPR021362">
    <property type="entry name" value="DUF2834"/>
</dbReference>
<gene>
    <name evidence="2" type="ORF">NN4_33330</name>
</gene>
<dbReference type="RefSeq" id="WP_147131578.1">
    <property type="nucleotide sequence ID" value="NZ_BJXA01000019.1"/>
</dbReference>
<evidence type="ECO:0000313" key="3">
    <source>
        <dbReference type="Proteomes" id="UP000321424"/>
    </source>
</evidence>
<reference evidence="2 3" key="1">
    <citation type="submission" date="2019-07" db="EMBL/GenBank/DDBJ databases">
        <title>Whole genome shotgun sequence of Nocardia ninae NBRC 108245.</title>
        <authorList>
            <person name="Hosoyama A."/>
            <person name="Uohara A."/>
            <person name="Ohji S."/>
            <person name="Ichikawa N."/>
        </authorList>
    </citation>
    <scope>NUCLEOTIDE SEQUENCE [LARGE SCALE GENOMIC DNA]</scope>
    <source>
        <strain evidence="2 3">NBRC 108245</strain>
    </source>
</reference>
<proteinExistence type="predicted"/>
<keyword evidence="1" id="KW-0472">Membrane</keyword>
<dbReference type="EMBL" id="BJXA01000019">
    <property type="protein sequence ID" value="GEM38814.1"/>
    <property type="molecule type" value="Genomic_DNA"/>
</dbReference>
<comment type="caution">
    <text evidence="2">The sequence shown here is derived from an EMBL/GenBank/DDBJ whole genome shotgun (WGS) entry which is preliminary data.</text>
</comment>
<dbReference type="AlphaFoldDB" id="A0A511MDR5"/>
<accession>A0A511MDR5</accession>
<evidence type="ECO:0000256" key="1">
    <source>
        <dbReference type="SAM" id="Phobius"/>
    </source>
</evidence>
<dbReference type="Proteomes" id="UP000321424">
    <property type="component" value="Unassembled WGS sequence"/>
</dbReference>
<keyword evidence="3" id="KW-1185">Reference proteome</keyword>
<evidence type="ECO:0008006" key="4">
    <source>
        <dbReference type="Google" id="ProtNLM"/>
    </source>
</evidence>
<keyword evidence="1" id="KW-1133">Transmembrane helix</keyword>
<dbReference type="Pfam" id="PF11196">
    <property type="entry name" value="DUF2834"/>
    <property type="match status" value="1"/>
</dbReference>
<keyword evidence="1" id="KW-0812">Transmembrane</keyword>
<name>A0A511MDR5_9NOCA</name>
<evidence type="ECO:0000313" key="2">
    <source>
        <dbReference type="EMBL" id="GEM38814.1"/>
    </source>
</evidence>
<feature type="transmembrane region" description="Helical" evidence="1">
    <location>
        <begin position="54"/>
        <end position="74"/>
    </location>
</feature>
<feature type="transmembrane region" description="Helical" evidence="1">
    <location>
        <begin position="86"/>
        <end position="107"/>
    </location>
</feature>
<protein>
    <recommendedName>
        <fullName evidence="4">Holotricin-3</fullName>
    </recommendedName>
</protein>
<organism evidence="2 3">
    <name type="scientific">Nocardia ninae NBRC 108245</name>
    <dbReference type="NCBI Taxonomy" id="1210091"/>
    <lineage>
        <taxon>Bacteria</taxon>
        <taxon>Bacillati</taxon>
        <taxon>Actinomycetota</taxon>
        <taxon>Actinomycetes</taxon>
        <taxon>Mycobacteriales</taxon>
        <taxon>Nocardiaceae</taxon>
        <taxon>Nocardia</taxon>
    </lineage>
</organism>
<dbReference type="OrthoDB" id="4548992at2"/>
<sequence length="129" mass="14246">MSDRTTGQPWRRPTLIATLIAAFITQNLIAVPYVQRNGPKSVLDFFVGDIYKTVPGRFAMVDLGFVVLGFHAWAFAEARRLGILRWWAASFVLTFSVGIATAIPFFLLVRDFTVDKAAEREGAVLPAAA</sequence>